<proteinExistence type="inferred from homology"/>
<dbReference type="Gene3D" id="1.20.58.110">
    <property type="entry name" value="Ribosomal protein S20"/>
    <property type="match status" value="1"/>
</dbReference>
<gene>
    <name evidence="8 9" type="primary">rpsT</name>
    <name evidence="9" type="ORF">EHE19_008555</name>
</gene>
<dbReference type="Pfam" id="PF01649">
    <property type="entry name" value="Ribosomal_S20p"/>
    <property type="match status" value="1"/>
</dbReference>
<dbReference type="GO" id="GO:0005829">
    <property type="term" value="C:cytosol"/>
    <property type="evidence" value="ECO:0007669"/>
    <property type="project" value="TreeGrafter"/>
</dbReference>
<accession>A0A4U7JJB3</accession>
<dbReference type="PANTHER" id="PTHR33398">
    <property type="entry name" value="30S RIBOSOMAL PROTEIN S20"/>
    <property type="match status" value="1"/>
</dbReference>
<dbReference type="PANTHER" id="PTHR33398:SF1">
    <property type="entry name" value="SMALL RIBOSOMAL SUBUNIT PROTEIN BS20C"/>
    <property type="match status" value="1"/>
</dbReference>
<keyword evidence="6 8" id="KW-0687">Ribonucleoprotein</keyword>
<dbReference type="GO" id="GO:0015935">
    <property type="term" value="C:small ribosomal subunit"/>
    <property type="evidence" value="ECO:0007669"/>
    <property type="project" value="TreeGrafter"/>
</dbReference>
<dbReference type="InterPro" id="IPR002583">
    <property type="entry name" value="Ribosomal_bS20"/>
</dbReference>
<evidence type="ECO:0000256" key="4">
    <source>
        <dbReference type="ARBA" id="ARBA00022884"/>
    </source>
</evidence>
<dbReference type="RefSeq" id="WP_137696338.1">
    <property type="nucleotide sequence ID" value="NZ_CP061336.1"/>
</dbReference>
<comment type="similarity">
    <text evidence="2 8">Belongs to the bacterial ribosomal protein bS20 family.</text>
</comment>
<keyword evidence="3 8" id="KW-0699">rRNA-binding</keyword>
<evidence type="ECO:0000256" key="3">
    <source>
        <dbReference type="ARBA" id="ARBA00022730"/>
    </source>
</evidence>
<dbReference type="InterPro" id="IPR036510">
    <property type="entry name" value="Ribosomal_bS20_sf"/>
</dbReference>
<dbReference type="FunFam" id="1.20.58.110:FF:000001">
    <property type="entry name" value="30S ribosomal protein S20"/>
    <property type="match status" value="1"/>
</dbReference>
<sequence>MPNIKSAIKRVKVTQTKTLQNSIKKSALKTSIKKCKEAIAAKSDAASDLYKLTTKDIDKAVAKNLLHKNTAARKKSRLAKALNAAK</sequence>
<dbReference type="EMBL" id="CP061336">
    <property type="protein sequence ID" value="QNU68433.1"/>
    <property type="molecule type" value="Genomic_DNA"/>
</dbReference>
<comment type="function">
    <text evidence="1 8">Binds directly to 16S ribosomal RNA.</text>
</comment>
<name>A0A4U7JJB3_9FIRM</name>
<evidence type="ECO:0000313" key="10">
    <source>
        <dbReference type="Proteomes" id="UP000306409"/>
    </source>
</evidence>
<evidence type="ECO:0000256" key="1">
    <source>
        <dbReference type="ARBA" id="ARBA00003134"/>
    </source>
</evidence>
<keyword evidence="4 8" id="KW-0694">RNA-binding</keyword>
<dbReference type="OrthoDB" id="9808392at2"/>
<dbReference type="NCBIfam" id="TIGR00029">
    <property type="entry name" value="S20"/>
    <property type="match status" value="1"/>
</dbReference>
<dbReference type="HAMAP" id="MF_00500">
    <property type="entry name" value="Ribosomal_bS20"/>
    <property type="match status" value="1"/>
</dbReference>
<dbReference type="SUPFAM" id="SSF46992">
    <property type="entry name" value="Ribosomal protein S20"/>
    <property type="match status" value="1"/>
</dbReference>
<protein>
    <recommendedName>
        <fullName evidence="7 8">Small ribosomal subunit protein bS20</fullName>
    </recommendedName>
</protein>
<evidence type="ECO:0000256" key="7">
    <source>
        <dbReference type="ARBA" id="ARBA00035136"/>
    </source>
</evidence>
<evidence type="ECO:0000256" key="8">
    <source>
        <dbReference type="HAMAP-Rule" id="MF_00500"/>
    </source>
</evidence>
<dbReference type="GO" id="GO:0003735">
    <property type="term" value="F:structural constituent of ribosome"/>
    <property type="evidence" value="ECO:0007669"/>
    <property type="project" value="InterPro"/>
</dbReference>
<evidence type="ECO:0000313" key="9">
    <source>
        <dbReference type="EMBL" id="QNU68433.1"/>
    </source>
</evidence>
<reference evidence="9 10" key="1">
    <citation type="submission" date="2020-09" db="EMBL/GenBank/DDBJ databases">
        <title>Characterization and genome sequencing of Ruminiclostridium sp. nov. MA18.</title>
        <authorList>
            <person name="Rettenmaier R."/>
            <person name="Kowollik M.-L."/>
            <person name="Liebl W."/>
            <person name="Zverlov V."/>
        </authorList>
    </citation>
    <scope>NUCLEOTIDE SEQUENCE [LARGE SCALE GENOMIC DNA]</scope>
    <source>
        <strain evidence="9 10">MA18</strain>
    </source>
</reference>
<keyword evidence="5 8" id="KW-0689">Ribosomal protein</keyword>
<dbReference type="AlphaFoldDB" id="A0A4U7JJB3"/>
<keyword evidence="10" id="KW-1185">Reference proteome</keyword>
<dbReference type="Proteomes" id="UP000306409">
    <property type="component" value="Chromosome"/>
</dbReference>
<dbReference type="GO" id="GO:0006412">
    <property type="term" value="P:translation"/>
    <property type="evidence" value="ECO:0007669"/>
    <property type="project" value="UniProtKB-UniRule"/>
</dbReference>
<dbReference type="GO" id="GO:0070181">
    <property type="term" value="F:small ribosomal subunit rRNA binding"/>
    <property type="evidence" value="ECO:0007669"/>
    <property type="project" value="TreeGrafter"/>
</dbReference>
<evidence type="ECO:0000256" key="6">
    <source>
        <dbReference type="ARBA" id="ARBA00023274"/>
    </source>
</evidence>
<evidence type="ECO:0000256" key="5">
    <source>
        <dbReference type="ARBA" id="ARBA00022980"/>
    </source>
</evidence>
<dbReference type="KEGG" id="rher:EHE19_008555"/>
<organism evidence="9 10">
    <name type="scientific">Ruminiclostridium herbifermentans</name>
    <dbReference type="NCBI Taxonomy" id="2488810"/>
    <lineage>
        <taxon>Bacteria</taxon>
        <taxon>Bacillati</taxon>
        <taxon>Bacillota</taxon>
        <taxon>Clostridia</taxon>
        <taxon>Eubacteriales</taxon>
        <taxon>Oscillospiraceae</taxon>
        <taxon>Ruminiclostridium</taxon>
    </lineage>
</organism>
<evidence type="ECO:0000256" key="2">
    <source>
        <dbReference type="ARBA" id="ARBA00007634"/>
    </source>
</evidence>